<sequence>MASNPHKETAGGHHVERRIIRVENLPDQAGIAAALRRAFAAGMPEKDDSDLMFEELLRRLH</sequence>
<comment type="caution">
    <text evidence="1">The sequence shown here is derived from an EMBL/GenBank/DDBJ whole genome shotgun (WGS) entry which is preliminary data.</text>
</comment>
<evidence type="ECO:0000313" key="1">
    <source>
        <dbReference type="EMBL" id="MCL6683323.1"/>
    </source>
</evidence>
<evidence type="ECO:0000313" key="2">
    <source>
        <dbReference type="Proteomes" id="UP001165363"/>
    </source>
</evidence>
<protein>
    <recommendedName>
        <fullName evidence="3">Anti-sigma factor NepR domain-containing protein</fullName>
    </recommendedName>
</protein>
<keyword evidence="2" id="KW-1185">Reference proteome</keyword>
<accession>A0ABT0RL73</accession>
<dbReference type="RefSeq" id="WP_249847253.1">
    <property type="nucleotide sequence ID" value="NZ_JAMGBD010000001.1"/>
</dbReference>
<organism evidence="1 2">
    <name type="scientific">Sphingomonas alba</name>
    <dbReference type="NCBI Taxonomy" id="2908208"/>
    <lineage>
        <taxon>Bacteria</taxon>
        <taxon>Pseudomonadati</taxon>
        <taxon>Pseudomonadota</taxon>
        <taxon>Alphaproteobacteria</taxon>
        <taxon>Sphingomonadales</taxon>
        <taxon>Sphingomonadaceae</taxon>
        <taxon>Sphingomonas</taxon>
    </lineage>
</organism>
<dbReference type="EMBL" id="JAMGBD010000001">
    <property type="protein sequence ID" value="MCL6683323.1"/>
    <property type="molecule type" value="Genomic_DNA"/>
</dbReference>
<evidence type="ECO:0008006" key="3">
    <source>
        <dbReference type="Google" id="ProtNLM"/>
    </source>
</evidence>
<reference evidence="1" key="1">
    <citation type="submission" date="2022-05" db="EMBL/GenBank/DDBJ databases">
        <authorList>
            <person name="Jo J.-H."/>
            <person name="Im W.-T."/>
        </authorList>
    </citation>
    <scope>NUCLEOTIDE SEQUENCE</scope>
    <source>
        <strain evidence="1">SE158</strain>
    </source>
</reference>
<proteinExistence type="predicted"/>
<dbReference type="Proteomes" id="UP001165363">
    <property type="component" value="Unassembled WGS sequence"/>
</dbReference>
<name>A0ABT0RL73_9SPHN</name>
<gene>
    <name evidence="1" type="ORF">LZ536_05325</name>
</gene>